<protein>
    <submittedName>
        <fullName evidence="12">E3 ubiquitin-protein ligase synoviolin (inferred by orthology to a human protein)</fullName>
    </submittedName>
</protein>
<sequence length="180" mass="20899">LTMFVFIVFLYVSGLLAFLSSLDSYFVSHAYFTTLLKGASVQIVFGFEYAILMTIVFHVLIKYLLHMYDLRSVHPWENKAVYLLYSELLINLLRCILYTVFAGVMIRLHTFPLFSIRPLYLTIRAFHKAVNDVILSRRAIHAMNNLFPLATEQELTDGKCVVGHLKMIRLNARQHMYNLS</sequence>
<dbReference type="PANTHER" id="PTHR22763">
    <property type="entry name" value="RING ZINC FINGER PROTEIN"/>
    <property type="match status" value="1"/>
</dbReference>
<accession>A0A0M3KJZ6</accession>
<dbReference type="GO" id="GO:0012505">
    <property type="term" value="C:endomembrane system"/>
    <property type="evidence" value="ECO:0007669"/>
    <property type="project" value="UniProtKB-SubCell"/>
</dbReference>
<feature type="domain" description="E3 ubiquitin-protein ligase synoviolin-like TPR repeats" evidence="11">
    <location>
        <begin position="12"/>
        <end position="141"/>
    </location>
</feature>
<evidence type="ECO:0000256" key="10">
    <source>
        <dbReference type="SAM" id="Phobius"/>
    </source>
</evidence>
<dbReference type="PANTHER" id="PTHR22763:SF184">
    <property type="entry name" value="E3 UBIQUITIN-PROTEIN LIGASE SYNOVIOLIN"/>
    <property type="match status" value="1"/>
</dbReference>
<evidence type="ECO:0000256" key="5">
    <source>
        <dbReference type="ARBA" id="ARBA00022723"/>
    </source>
</evidence>
<keyword evidence="9 10" id="KW-0472">Membrane</keyword>
<dbReference type="InterPro" id="IPR057992">
    <property type="entry name" value="TPR_SYVN1_N"/>
</dbReference>
<keyword evidence="4 10" id="KW-0812">Transmembrane</keyword>
<feature type="transmembrane region" description="Helical" evidence="10">
    <location>
        <begin position="81"/>
        <end position="106"/>
    </location>
</feature>
<keyword evidence="7" id="KW-0862">Zinc</keyword>
<dbReference type="GO" id="GO:0061630">
    <property type="term" value="F:ubiquitin protein ligase activity"/>
    <property type="evidence" value="ECO:0007669"/>
    <property type="project" value="UniProtKB-EC"/>
</dbReference>
<keyword evidence="3" id="KW-0808">Transferase</keyword>
<proteinExistence type="predicted"/>
<evidence type="ECO:0000256" key="3">
    <source>
        <dbReference type="ARBA" id="ARBA00022679"/>
    </source>
</evidence>
<keyword evidence="8 10" id="KW-1133">Transmembrane helix</keyword>
<keyword evidence="5" id="KW-0479">Metal-binding</keyword>
<evidence type="ECO:0000256" key="1">
    <source>
        <dbReference type="ARBA" id="ARBA00004370"/>
    </source>
</evidence>
<reference evidence="12" key="1">
    <citation type="submission" date="2017-02" db="UniProtKB">
        <authorList>
            <consortium name="WormBaseParasite"/>
        </authorList>
    </citation>
    <scope>IDENTIFICATION</scope>
</reference>
<feature type="transmembrane region" description="Helical" evidence="10">
    <location>
        <begin position="6"/>
        <end position="27"/>
    </location>
</feature>
<organism evidence="12">
    <name type="scientific">Anisakis simplex</name>
    <name type="common">Herring worm</name>
    <dbReference type="NCBI Taxonomy" id="6269"/>
    <lineage>
        <taxon>Eukaryota</taxon>
        <taxon>Metazoa</taxon>
        <taxon>Ecdysozoa</taxon>
        <taxon>Nematoda</taxon>
        <taxon>Chromadorea</taxon>
        <taxon>Rhabditida</taxon>
        <taxon>Spirurina</taxon>
        <taxon>Ascaridomorpha</taxon>
        <taxon>Ascaridoidea</taxon>
        <taxon>Anisakidae</taxon>
        <taxon>Anisakis</taxon>
        <taxon>Anisakis simplex complex</taxon>
    </lineage>
</organism>
<evidence type="ECO:0000256" key="6">
    <source>
        <dbReference type="ARBA" id="ARBA00022771"/>
    </source>
</evidence>
<comment type="subcellular location">
    <subcellularLocation>
        <location evidence="1">Membrane</location>
    </subcellularLocation>
</comment>
<dbReference type="AlphaFoldDB" id="A0A0M3KJZ6"/>
<dbReference type="WBParaSite" id="ASIM_0002132301-mRNA-1">
    <property type="protein sequence ID" value="ASIM_0002132301-mRNA-1"/>
    <property type="gene ID" value="ASIM_0002132301"/>
</dbReference>
<evidence type="ECO:0000256" key="4">
    <source>
        <dbReference type="ARBA" id="ARBA00022692"/>
    </source>
</evidence>
<keyword evidence="6" id="KW-0863">Zinc-finger</keyword>
<comment type="pathway">
    <text evidence="2">Protein modification; protein ubiquitination.</text>
</comment>
<dbReference type="GO" id="GO:0043161">
    <property type="term" value="P:proteasome-mediated ubiquitin-dependent protein catabolic process"/>
    <property type="evidence" value="ECO:0007669"/>
    <property type="project" value="TreeGrafter"/>
</dbReference>
<evidence type="ECO:0000256" key="7">
    <source>
        <dbReference type="ARBA" id="ARBA00022833"/>
    </source>
</evidence>
<dbReference type="GO" id="GO:0036503">
    <property type="term" value="P:ERAD pathway"/>
    <property type="evidence" value="ECO:0007669"/>
    <property type="project" value="TreeGrafter"/>
</dbReference>
<dbReference type="GO" id="GO:0008270">
    <property type="term" value="F:zinc ion binding"/>
    <property type="evidence" value="ECO:0007669"/>
    <property type="project" value="UniProtKB-KW"/>
</dbReference>
<dbReference type="Pfam" id="PF25563">
    <property type="entry name" value="TPR_SYVN1_N"/>
    <property type="match status" value="1"/>
</dbReference>
<evidence type="ECO:0000259" key="11">
    <source>
        <dbReference type="Pfam" id="PF25563"/>
    </source>
</evidence>
<evidence type="ECO:0000256" key="8">
    <source>
        <dbReference type="ARBA" id="ARBA00022989"/>
    </source>
</evidence>
<evidence type="ECO:0000256" key="2">
    <source>
        <dbReference type="ARBA" id="ARBA00004906"/>
    </source>
</evidence>
<name>A0A0M3KJZ6_ANISI</name>
<evidence type="ECO:0000313" key="12">
    <source>
        <dbReference type="WBParaSite" id="ASIM_0002132301-mRNA-1"/>
    </source>
</evidence>
<feature type="transmembrane region" description="Helical" evidence="10">
    <location>
        <begin position="39"/>
        <end position="61"/>
    </location>
</feature>
<dbReference type="InterPro" id="IPR050731">
    <property type="entry name" value="HRD1_E3_ubiq-ligases"/>
</dbReference>
<evidence type="ECO:0000256" key="9">
    <source>
        <dbReference type="ARBA" id="ARBA00023136"/>
    </source>
</evidence>